<proteinExistence type="predicted"/>
<dbReference type="InterPro" id="IPR010736">
    <property type="entry name" value="SHIPPO-rpt"/>
</dbReference>
<feature type="region of interest" description="Disordered" evidence="1">
    <location>
        <begin position="1"/>
        <end position="25"/>
    </location>
</feature>
<accession>A0A7L0I631</accession>
<dbReference type="PANTHER" id="PTHR34914">
    <property type="entry name" value="LYMPHOCYTE EXPANSION MOLECULE"/>
    <property type="match status" value="1"/>
</dbReference>
<gene>
    <name evidence="2" type="primary">Lexm</name>
    <name evidence="2" type="ORF">AREINT_R07700</name>
</gene>
<evidence type="ECO:0000256" key="1">
    <source>
        <dbReference type="SAM" id="MobiDB-lite"/>
    </source>
</evidence>
<name>A0A7L0I631_AREIN</name>
<evidence type="ECO:0000313" key="3">
    <source>
        <dbReference type="Proteomes" id="UP000541811"/>
    </source>
</evidence>
<organism evidence="2 3">
    <name type="scientific">Arenaria interpres</name>
    <name type="common">Ruddy turnstone</name>
    <name type="synonym">Tringa interpres</name>
    <dbReference type="NCBI Taxonomy" id="54971"/>
    <lineage>
        <taxon>Eukaryota</taxon>
        <taxon>Metazoa</taxon>
        <taxon>Chordata</taxon>
        <taxon>Craniata</taxon>
        <taxon>Vertebrata</taxon>
        <taxon>Euteleostomi</taxon>
        <taxon>Archelosauria</taxon>
        <taxon>Archosauria</taxon>
        <taxon>Dinosauria</taxon>
        <taxon>Saurischia</taxon>
        <taxon>Theropoda</taxon>
        <taxon>Coelurosauria</taxon>
        <taxon>Aves</taxon>
        <taxon>Neognathae</taxon>
        <taxon>Neoaves</taxon>
        <taxon>Charadriiformes</taxon>
        <taxon>Scolopacidae</taxon>
        <taxon>Arenaria</taxon>
    </lineage>
</organism>
<dbReference type="EMBL" id="VXAK01022394">
    <property type="protein sequence ID" value="NXK26729.1"/>
    <property type="molecule type" value="Genomic_DNA"/>
</dbReference>
<evidence type="ECO:0000313" key="2">
    <source>
        <dbReference type="EMBL" id="NXK26729.1"/>
    </source>
</evidence>
<keyword evidence="3" id="KW-1185">Reference proteome</keyword>
<feature type="non-terminal residue" evidence="2">
    <location>
        <position position="1"/>
    </location>
</feature>
<sequence length="322" mass="36090">WGGAGAGSAAQPRPHPPCSLLPQQERLGPGTYNIRDFLQETRPCSLRGICDTREQRFRDGCRDCFPGPGTYGPQGNPYIPLQERDKRYASTQGVMHSKTMKCGLPAVLGSGLGPGTYHLRSSIDEGLQRAMDSRPCQTFSGHKSKPTVASHAAPLSWQRKGSKLSTGAVKGFLDELMLRENKKKGCFSTLPRNPGCPMERIFWATLSQCPREEWAVGPGSYNPKPVERSVYSNQPPFWSSAKRFDRKSYRLFTGNENPVGVGRYDITKHEKYPPKTRYQSLYQCGTQRYLSDLKRDAYLLERIKPVAKNNWSDLISAPRCPD</sequence>
<dbReference type="InterPro" id="IPR033557">
    <property type="entry name" value="CIMAP2"/>
</dbReference>
<dbReference type="Proteomes" id="UP000541811">
    <property type="component" value="Unassembled WGS sequence"/>
</dbReference>
<dbReference type="PANTHER" id="PTHR34914:SF1">
    <property type="entry name" value="LYMPHOCYTE EXPANSION MOLECULE"/>
    <property type="match status" value="1"/>
</dbReference>
<dbReference type="AlphaFoldDB" id="A0A7L0I631"/>
<reference evidence="2 3" key="1">
    <citation type="submission" date="2019-09" db="EMBL/GenBank/DDBJ databases">
        <title>Bird 10,000 Genomes (B10K) Project - Family phase.</title>
        <authorList>
            <person name="Zhang G."/>
        </authorList>
    </citation>
    <scope>NUCLEOTIDE SEQUENCE [LARGE SCALE GENOMIC DNA]</scope>
    <source>
        <strain evidence="2">B10K-DU-005-73</strain>
        <tissue evidence="2">Liver</tissue>
    </source>
</reference>
<comment type="caution">
    <text evidence="2">The sequence shown here is derived from an EMBL/GenBank/DDBJ whole genome shotgun (WGS) entry which is preliminary data.</text>
</comment>
<feature type="non-terminal residue" evidence="2">
    <location>
        <position position="322"/>
    </location>
</feature>
<dbReference type="Pfam" id="PF07004">
    <property type="entry name" value="SHIPPO-rpt"/>
    <property type="match status" value="1"/>
</dbReference>
<protein>
    <submittedName>
        <fullName evidence="2">LEXM protein</fullName>
    </submittedName>
</protein>